<keyword evidence="3 5" id="KW-1133">Transmembrane helix</keyword>
<feature type="transmembrane region" description="Helical" evidence="5">
    <location>
        <begin position="106"/>
        <end position="126"/>
    </location>
</feature>
<proteinExistence type="predicted"/>
<feature type="transmembrane region" description="Helical" evidence="5">
    <location>
        <begin position="45"/>
        <end position="62"/>
    </location>
</feature>
<dbReference type="SUPFAM" id="SSF48317">
    <property type="entry name" value="Acid phosphatase/Vanadium-dependent haloperoxidase"/>
    <property type="match status" value="1"/>
</dbReference>
<feature type="transmembrane region" description="Helical" evidence="5">
    <location>
        <begin position="6"/>
        <end position="25"/>
    </location>
</feature>
<keyword evidence="4 5" id="KW-0472">Membrane</keyword>
<feature type="transmembrane region" description="Helical" evidence="5">
    <location>
        <begin position="138"/>
        <end position="158"/>
    </location>
</feature>
<dbReference type="GO" id="GO:0016020">
    <property type="term" value="C:membrane"/>
    <property type="evidence" value="ECO:0007669"/>
    <property type="project" value="UniProtKB-SubCell"/>
</dbReference>
<protein>
    <submittedName>
        <fullName evidence="7">Phosphoesterase PA-phosphatase related protein</fullName>
    </submittedName>
</protein>
<reference evidence="7" key="1">
    <citation type="journal article" date="2014" name="Genome Biol. Evol.">
        <title>Pangenome evidence for extensive interdomain horizontal transfer affecting lineage core and shell genes in uncultured planktonic thaumarchaeota and euryarchaeota.</title>
        <authorList>
            <person name="Deschamps P."/>
            <person name="Zivanovic Y."/>
            <person name="Moreira D."/>
            <person name="Rodriguez-Valera F."/>
            <person name="Lopez-Garcia P."/>
        </authorList>
    </citation>
    <scope>NUCLEOTIDE SEQUENCE</scope>
</reference>
<evidence type="ECO:0000256" key="4">
    <source>
        <dbReference type="ARBA" id="ARBA00023136"/>
    </source>
</evidence>
<dbReference type="EMBL" id="KF900348">
    <property type="protein sequence ID" value="AIE91768.1"/>
    <property type="molecule type" value="Genomic_DNA"/>
</dbReference>
<name>A0A075FKI7_9EURY</name>
<dbReference type="AlphaFoldDB" id="A0A075FKI7"/>
<dbReference type="InterPro" id="IPR052185">
    <property type="entry name" value="IPC_Synthase-Related"/>
</dbReference>
<evidence type="ECO:0000256" key="1">
    <source>
        <dbReference type="ARBA" id="ARBA00004141"/>
    </source>
</evidence>
<evidence type="ECO:0000256" key="2">
    <source>
        <dbReference type="ARBA" id="ARBA00022692"/>
    </source>
</evidence>
<dbReference type="InterPro" id="IPR026841">
    <property type="entry name" value="Aur1/Ipt1"/>
</dbReference>
<dbReference type="Pfam" id="PF14378">
    <property type="entry name" value="PAP2_3"/>
    <property type="match status" value="1"/>
</dbReference>
<feature type="domain" description="Inositolphosphotransferase Aur1/Ipt1" evidence="6">
    <location>
        <begin position="88"/>
        <end position="255"/>
    </location>
</feature>
<evidence type="ECO:0000256" key="3">
    <source>
        <dbReference type="ARBA" id="ARBA00022989"/>
    </source>
</evidence>
<feature type="transmembrane region" description="Helical" evidence="5">
    <location>
        <begin position="669"/>
        <end position="687"/>
    </location>
</feature>
<evidence type="ECO:0000259" key="6">
    <source>
        <dbReference type="Pfam" id="PF14378"/>
    </source>
</evidence>
<keyword evidence="2 5" id="KW-0812">Transmembrane</keyword>
<evidence type="ECO:0000256" key="5">
    <source>
        <dbReference type="SAM" id="Phobius"/>
    </source>
</evidence>
<accession>A0A075FKI7</accession>
<organism evidence="7">
    <name type="scientific">uncultured marine group II/III euryarchaeote AD1000_15_C08</name>
    <dbReference type="NCBI Taxonomy" id="1457729"/>
    <lineage>
        <taxon>Archaea</taxon>
        <taxon>Methanobacteriati</taxon>
        <taxon>Methanobacteriota</taxon>
        <taxon>environmental samples</taxon>
    </lineage>
</organism>
<dbReference type="PANTHER" id="PTHR31310:SF7">
    <property type="entry name" value="PA-PHOSPHATASE RELATED-FAMILY PROTEIN DDB_G0268928"/>
    <property type="match status" value="1"/>
</dbReference>
<dbReference type="PANTHER" id="PTHR31310">
    <property type="match status" value="1"/>
</dbReference>
<sequence>MAAGTGIYITWITGAIILSIAMMPLFKPPYARLRLEGFIDMFRRYWAHMIVVFSVYLWKDLLDGMDRVLMASTKLDMTPYVYAIEGDIVLWVQQELRNAALDQMLTHFYVMGFMTATFASFLYPIYFDDRHMADRVSLSMFWVYIIAIPFFLFFNVGVTGDHIPSMQTIAYDLTPEIHNWFTRIDPFSNGMPSLHIGLPFAIWLTMQRWDEDGRWANYRNFLIAFMLVTAFSIIYLGIHWIVDIIGGMAVAILAVELTAKTHSPIWKVADERLFSRRLARAIADPSKSLRGTLSSVTSVFEPLKEPNKRQTSVIIAALLLSTGFVLLWDATHQDFPVEGVEWPTSAAGSDGWLVSVEEVPDGSLEISVWNVSDEVSSIVSGAVWETAPMVSISGPFLALHDAQRVDFYELQSNETEFSPKFSRIESNPVLDVAIAESVSGEPLLVIVHEDSLEIIDGEQSPIEMTFSGAPFSIVTASGQLLAWADTTAPQPTVNVTSLEGPRIAISLVLDAGATEPQDEYLEQISGIAVDYENAKVVDIAMDPLWVTAVVDVGPVNRTILINILTGEQTMISEPVWPSSSPSVAHGRVAFLQIPLWDPSLDPEEIATARDVYLHDIEANTTLAITHDDDVDQLDPQVLLEDVAWVEVDSDGKSSLKVYSGETFQPYSSVILQAAILMLIPLLFLWAYQAASERRG</sequence>
<evidence type="ECO:0000313" key="7">
    <source>
        <dbReference type="EMBL" id="AIE91768.1"/>
    </source>
</evidence>
<dbReference type="InterPro" id="IPR036938">
    <property type="entry name" value="PAP2/HPO_sf"/>
</dbReference>
<feature type="transmembrane region" description="Helical" evidence="5">
    <location>
        <begin position="218"/>
        <end position="238"/>
    </location>
</feature>
<dbReference type="CDD" id="cd03386">
    <property type="entry name" value="PAP2_Aur1_like"/>
    <property type="match status" value="1"/>
</dbReference>
<dbReference type="Gene3D" id="1.20.144.10">
    <property type="entry name" value="Phosphatidic acid phosphatase type 2/haloperoxidase"/>
    <property type="match status" value="1"/>
</dbReference>
<comment type="subcellular location">
    <subcellularLocation>
        <location evidence="1">Membrane</location>
        <topology evidence="1">Multi-pass membrane protein</topology>
    </subcellularLocation>
</comment>